<protein>
    <submittedName>
        <fullName evidence="1">Uncharacterized protein</fullName>
    </submittedName>
</protein>
<organism evidence="1">
    <name type="scientific">Anatid alphaherpesvirus 2</name>
    <dbReference type="NCBI Taxonomy" id="3080522"/>
    <lineage>
        <taxon>Viruses</taxon>
        <taxon>Duplodnaviria</taxon>
        <taxon>Heunggongvirae</taxon>
        <taxon>Peploviricota</taxon>
        <taxon>Herviviricetes</taxon>
        <taxon>Herpesvirales</taxon>
        <taxon>Orthoherpesviridae</taxon>
        <taxon>Alphaherpesvirinae</taxon>
    </lineage>
</organism>
<name>A0AAU0K781_9ALPH</name>
<sequence length="32" mass="3715">MIVLCPIRSVNLRRGRLFCREGARALRTNTIK</sequence>
<reference evidence="1" key="1">
    <citation type="submission" date="2024-06" db="EMBL/GenBank/DDBJ databases">
        <title>Multidecadal high mortality disease events in Australian domestic geese associated with an alphaherpesvirus, designated Anatid alphaherpesvirus 2.</title>
        <authorList>
            <person name="Kelly-Bosma M."/>
            <person name="Neave M.J."/>
        </authorList>
    </citation>
    <scope>NUCLEOTIDE SEQUENCE</scope>
    <source>
        <strain evidence="1">ACDP 22-00165</strain>
    </source>
</reference>
<accession>A0AAU0K781</accession>
<proteinExistence type="predicted"/>
<dbReference type="EMBL" id="OR540300">
    <property type="protein sequence ID" value="WOL23312.1"/>
    <property type="molecule type" value="Genomic_DNA"/>
</dbReference>
<evidence type="ECO:0000313" key="1">
    <source>
        <dbReference type="EMBL" id="WOL23312.1"/>
    </source>
</evidence>